<feature type="transmembrane region" description="Helical" evidence="6">
    <location>
        <begin position="150"/>
        <end position="169"/>
    </location>
</feature>
<feature type="transmembrane region" description="Helical" evidence="6">
    <location>
        <begin position="124"/>
        <end position="144"/>
    </location>
</feature>
<comment type="subcellular location">
    <subcellularLocation>
        <location evidence="1">Membrane</location>
        <topology evidence="1">Multi-pass membrane protein</topology>
    </subcellularLocation>
</comment>
<keyword evidence="5 6" id="KW-0472">Membrane</keyword>
<reference evidence="8 9" key="1">
    <citation type="submission" date="2020-05" db="EMBL/GenBank/DDBJ databases">
        <title>Aquirufa sp. strain 15G-AUS-rot a new Aquirufa species.</title>
        <authorList>
            <person name="Pitt A."/>
            <person name="Hahn M.W."/>
        </authorList>
    </citation>
    <scope>NUCLEOTIDE SEQUENCE [LARGE SCALE GENOMIC DNA]</scope>
    <source>
        <strain evidence="8 9">15G-AUS-rot</strain>
    </source>
</reference>
<dbReference type="AlphaFoldDB" id="A0A7D4TQL5"/>
<sequence>MTRRGLIMFLLTGVFWGLPYYFIAIALESFSTPTIVFARTFIGALVLVPYAIKTGASRQVLKAWPYVLLFAVLEMVGPWYLITEAEKYISSGLAGLLISTVPFFAVAILALVFKDRTALKPVPLTGMIIGFLGVIALVGIDSFLGHVEPLWIGAVVLAAIGYSIAPIMANHKMTNVPTSGVIGFSMAIVAIIYSVPAAFEIPGELAAAPPIEGWVALLVLGLICSALAFVIFFELIREIGPVKASLITYVNTAVALLLGTVFLSEPVTPGLLIGIPLIAVGLYLSAKK</sequence>
<evidence type="ECO:0000313" key="8">
    <source>
        <dbReference type="EMBL" id="QKJ24653.1"/>
    </source>
</evidence>
<feature type="transmembrane region" description="Helical" evidence="6">
    <location>
        <begin position="64"/>
        <end position="82"/>
    </location>
</feature>
<evidence type="ECO:0000256" key="6">
    <source>
        <dbReference type="SAM" id="Phobius"/>
    </source>
</evidence>
<feature type="domain" description="EamA" evidence="7">
    <location>
        <begin position="4"/>
        <end position="137"/>
    </location>
</feature>
<evidence type="ECO:0000256" key="4">
    <source>
        <dbReference type="ARBA" id="ARBA00022989"/>
    </source>
</evidence>
<feature type="transmembrane region" description="Helical" evidence="6">
    <location>
        <begin position="269"/>
        <end position="286"/>
    </location>
</feature>
<dbReference type="EMBL" id="CP054056">
    <property type="protein sequence ID" value="QKJ24653.1"/>
    <property type="molecule type" value="Genomic_DNA"/>
</dbReference>
<comment type="similarity">
    <text evidence="2">Belongs to the EamA transporter family.</text>
</comment>
<feature type="domain" description="EamA" evidence="7">
    <location>
        <begin position="150"/>
        <end position="285"/>
    </location>
</feature>
<evidence type="ECO:0000313" key="9">
    <source>
        <dbReference type="Proteomes" id="UP000501003"/>
    </source>
</evidence>
<dbReference type="PANTHER" id="PTHR32322">
    <property type="entry name" value="INNER MEMBRANE TRANSPORTER"/>
    <property type="match status" value="1"/>
</dbReference>
<evidence type="ECO:0000259" key="7">
    <source>
        <dbReference type="Pfam" id="PF00892"/>
    </source>
</evidence>
<protein>
    <submittedName>
        <fullName evidence="8">DMT family transporter</fullName>
    </submittedName>
</protein>
<name>A0A7D4TQL5_9MICO</name>
<dbReference type="GO" id="GO:0016020">
    <property type="term" value="C:membrane"/>
    <property type="evidence" value="ECO:0007669"/>
    <property type="project" value="UniProtKB-SubCell"/>
</dbReference>
<keyword evidence="4 6" id="KW-1133">Transmembrane helix</keyword>
<feature type="transmembrane region" description="Helical" evidence="6">
    <location>
        <begin position="244"/>
        <end position="263"/>
    </location>
</feature>
<evidence type="ECO:0000256" key="1">
    <source>
        <dbReference type="ARBA" id="ARBA00004141"/>
    </source>
</evidence>
<organism evidence="8 9">
    <name type="scientific">Aquiluna borgnonia</name>
    <dbReference type="NCBI Taxonomy" id="2499157"/>
    <lineage>
        <taxon>Bacteria</taxon>
        <taxon>Bacillati</taxon>
        <taxon>Actinomycetota</taxon>
        <taxon>Actinomycetes</taxon>
        <taxon>Micrococcales</taxon>
        <taxon>Microbacteriaceae</taxon>
        <taxon>Luna cluster</taxon>
        <taxon>Luna-1 subcluster</taxon>
        <taxon>Aquiluna</taxon>
    </lineage>
</organism>
<feature type="transmembrane region" description="Helical" evidence="6">
    <location>
        <begin position="7"/>
        <end position="27"/>
    </location>
</feature>
<proteinExistence type="inferred from homology"/>
<dbReference type="KEGG" id="aqg:HRU87_00105"/>
<dbReference type="PANTHER" id="PTHR32322:SF9">
    <property type="entry name" value="AMINO-ACID METABOLITE EFFLUX PUMP-RELATED"/>
    <property type="match status" value="1"/>
</dbReference>
<dbReference type="RefSeq" id="WP_173492952.1">
    <property type="nucleotide sequence ID" value="NZ_CP054056.1"/>
</dbReference>
<feature type="transmembrane region" description="Helical" evidence="6">
    <location>
        <begin position="211"/>
        <end position="232"/>
    </location>
</feature>
<keyword evidence="3 6" id="KW-0812">Transmembrane</keyword>
<keyword evidence="9" id="KW-1185">Reference proteome</keyword>
<feature type="transmembrane region" description="Helical" evidence="6">
    <location>
        <begin position="88"/>
        <end position="112"/>
    </location>
</feature>
<evidence type="ECO:0000256" key="2">
    <source>
        <dbReference type="ARBA" id="ARBA00007362"/>
    </source>
</evidence>
<evidence type="ECO:0000256" key="5">
    <source>
        <dbReference type="ARBA" id="ARBA00023136"/>
    </source>
</evidence>
<dbReference type="SUPFAM" id="SSF103481">
    <property type="entry name" value="Multidrug resistance efflux transporter EmrE"/>
    <property type="match status" value="2"/>
</dbReference>
<accession>A0A7D4TQL5</accession>
<feature type="transmembrane region" description="Helical" evidence="6">
    <location>
        <begin position="181"/>
        <end position="199"/>
    </location>
</feature>
<feature type="transmembrane region" description="Helical" evidence="6">
    <location>
        <begin position="33"/>
        <end position="52"/>
    </location>
</feature>
<dbReference type="Pfam" id="PF00892">
    <property type="entry name" value="EamA"/>
    <property type="match status" value="2"/>
</dbReference>
<dbReference type="InterPro" id="IPR050638">
    <property type="entry name" value="AA-Vitamin_Transporters"/>
</dbReference>
<dbReference type="InterPro" id="IPR037185">
    <property type="entry name" value="EmrE-like"/>
</dbReference>
<gene>
    <name evidence="8" type="ORF">HRU87_00105</name>
</gene>
<dbReference type="InterPro" id="IPR000620">
    <property type="entry name" value="EamA_dom"/>
</dbReference>
<evidence type="ECO:0000256" key="3">
    <source>
        <dbReference type="ARBA" id="ARBA00022692"/>
    </source>
</evidence>
<dbReference type="Proteomes" id="UP000501003">
    <property type="component" value="Chromosome"/>
</dbReference>